<feature type="domain" description="Polysaccharide export protein N-terminal" evidence="3">
    <location>
        <begin position="54"/>
        <end position="122"/>
    </location>
</feature>
<dbReference type="GO" id="GO:0015159">
    <property type="term" value="F:polysaccharide transmembrane transporter activity"/>
    <property type="evidence" value="ECO:0007669"/>
    <property type="project" value="InterPro"/>
</dbReference>
<keyword evidence="6" id="KW-1185">Reference proteome</keyword>
<dbReference type="Pfam" id="PF02563">
    <property type="entry name" value="Poly_export"/>
    <property type="match status" value="1"/>
</dbReference>
<evidence type="ECO:0000259" key="3">
    <source>
        <dbReference type="Pfam" id="PF02563"/>
    </source>
</evidence>
<proteinExistence type="predicted"/>
<feature type="signal peptide" evidence="2">
    <location>
        <begin position="1"/>
        <end position="23"/>
    </location>
</feature>
<dbReference type="OrthoDB" id="193635at2"/>
<gene>
    <name evidence="5" type="ORF">GTA51_01235</name>
</gene>
<feature type="chain" id="PRO_5028836123" evidence="2">
    <location>
        <begin position="24"/>
        <end position="285"/>
    </location>
</feature>
<comment type="caution">
    <text evidence="5">The sequence shown here is derived from an EMBL/GenBank/DDBJ whole genome shotgun (WGS) entry which is preliminary data.</text>
</comment>
<dbReference type="InterPro" id="IPR049712">
    <property type="entry name" value="Poly_export"/>
</dbReference>
<keyword evidence="1 2" id="KW-0732">Signal</keyword>
<evidence type="ECO:0000259" key="4">
    <source>
        <dbReference type="Pfam" id="PF10531"/>
    </source>
</evidence>
<accession>A0A7C9IJL4</accession>
<dbReference type="AlphaFoldDB" id="A0A7C9IJL4"/>
<dbReference type="InterPro" id="IPR019554">
    <property type="entry name" value="Soluble_ligand-bd"/>
</dbReference>
<organism evidence="5 6">
    <name type="scientific">Solidesulfovibrio aerotolerans</name>
    <dbReference type="NCBI Taxonomy" id="295255"/>
    <lineage>
        <taxon>Bacteria</taxon>
        <taxon>Pseudomonadati</taxon>
        <taxon>Thermodesulfobacteriota</taxon>
        <taxon>Desulfovibrionia</taxon>
        <taxon>Desulfovibrionales</taxon>
        <taxon>Desulfovibrionaceae</taxon>
        <taxon>Solidesulfovibrio</taxon>
    </lineage>
</organism>
<reference evidence="5 6" key="1">
    <citation type="submission" date="2020-01" db="EMBL/GenBank/DDBJ databases">
        <title>Genome sequence of Desulfovibrio aerotolerans DSM 16695(T).</title>
        <authorList>
            <person name="Karnachuk O."/>
            <person name="Avakyan M."/>
            <person name="Mardanov A."/>
            <person name="Kadnikov V."/>
            <person name="Ravin N."/>
        </authorList>
    </citation>
    <scope>NUCLEOTIDE SEQUENCE [LARGE SCALE GENOMIC DNA]</scope>
    <source>
        <strain evidence="5 6">DSM 16695</strain>
    </source>
</reference>
<evidence type="ECO:0000313" key="6">
    <source>
        <dbReference type="Proteomes" id="UP000482487"/>
    </source>
</evidence>
<evidence type="ECO:0000313" key="5">
    <source>
        <dbReference type="EMBL" id="MYL81764.1"/>
    </source>
</evidence>
<name>A0A7C9IJL4_9BACT</name>
<dbReference type="PANTHER" id="PTHR33619">
    <property type="entry name" value="POLYSACCHARIDE EXPORT PROTEIN GFCE-RELATED"/>
    <property type="match status" value="1"/>
</dbReference>
<dbReference type="InterPro" id="IPR003715">
    <property type="entry name" value="Poly_export_N"/>
</dbReference>
<protein>
    <submittedName>
        <fullName evidence="5">Polysaccharide export protein</fullName>
    </submittedName>
</protein>
<sequence length="285" mass="30503">MPARAFSHLVAVLLCLAAVGGIAACARPTAPPPVVAASKTRPEARSADLASRRAVFGYGDELNVTVWRLDDLKSTVQVDEAGRIQLPLVGEVAAGGRTVSELRTELTRAYTKYLVDPQITVVAVSIRSQTALVLGEVKAQGVVTVDHDMPLFEAIARVGGFTDTAGKSTVVLLRAIDSDAPKVYILDMQLGTKLGKSTAGFDRFLEAGDVLYVPKSNWASFEEFLTHFNSVANAFINAERLVIFMPQLRDAITDLYQGPVTTIEQNSPVAGEYLSNNQGGVIAVQ</sequence>
<dbReference type="Pfam" id="PF10531">
    <property type="entry name" value="SLBB"/>
    <property type="match status" value="1"/>
</dbReference>
<dbReference type="RefSeq" id="WP_160957986.1">
    <property type="nucleotide sequence ID" value="NZ_WVUD01000001.1"/>
</dbReference>
<dbReference type="PROSITE" id="PS51257">
    <property type="entry name" value="PROKAR_LIPOPROTEIN"/>
    <property type="match status" value="1"/>
</dbReference>
<dbReference type="PANTHER" id="PTHR33619:SF3">
    <property type="entry name" value="POLYSACCHARIDE EXPORT PROTEIN GFCE-RELATED"/>
    <property type="match status" value="1"/>
</dbReference>
<dbReference type="Proteomes" id="UP000482487">
    <property type="component" value="Unassembled WGS sequence"/>
</dbReference>
<dbReference type="Gene3D" id="3.30.1950.10">
    <property type="entry name" value="wza like domain"/>
    <property type="match status" value="1"/>
</dbReference>
<evidence type="ECO:0000256" key="2">
    <source>
        <dbReference type="SAM" id="SignalP"/>
    </source>
</evidence>
<evidence type="ECO:0000256" key="1">
    <source>
        <dbReference type="ARBA" id="ARBA00022729"/>
    </source>
</evidence>
<feature type="domain" description="Soluble ligand binding" evidence="4">
    <location>
        <begin position="133"/>
        <end position="182"/>
    </location>
</feature>
<dbReference type="EMBL" id="WVUD01000001">
    <property type="protein sequence ID" value="MYL81764.1"/>
    <property type="molecule type" value="Genomic_DNA"/>
</dbReference>